<comment type="caution">
    <text evidence="3">The sequence shown here is derived from an EMBL/GenBank/DDBJ whole genome shotgun (WGS) entry which is preliminary data.</text>
</comment>
<dbReference type="Pfam" id="PF07432">
    <property type="entry name" value="Hc1"/>
    <property type="match status" value="1"/>
</dbReference>
<dbReference type="GO" id="GO:0003677">
    <property type="term" value="F:DNA binding"/>
    <property type="evidence" value="ECO:0007669"/>
    <property type="project" value="InterPro"/>
</dbReference>
<evidence type="ECO:0000313" key="3">
    <source>
        <dbReference type="EMBL" id="MCP9765157.1"/>
    </source>
</evidence>
<dbReference type="InterPro" id="IPR010886">
    <property type="entry name" value="Hc1"/>
</dbReference>
<keyword evidence="4" id="KW-1185">Reference proteome</keyword>
<reference evidence="3 4" key="1">
    <citation type="submission" date="2018-11" db="EMBL/GenBank/DDBJ databases">
        <title>Novel bacteria species description.</title>
        <authorList>
            <person name="Han J.-H."/>
        </authorList>
    </citation>
    <scope>NUCLEOTIDE SEQUENCE [LARGE SCALE GENOMIC DNA]</scope>
    <source>
        <strain evidence="3 4">KCTC23259</strain>
    </source>
</reference>
<comment type="similarity">
    <text evidence="2">Belongs to the histone H1/H5 family. HCT subfamily.</text>
</comment>
<dbReference type="GO" id="GO:0030527">
    <property type="term" value="F:structural constituent of chromatin"/>
    <property type="evidence" value="ECO:0007669"/>
    <property type="project" value="InterPro"/>
</dbReference>
<organism evidence="3 4">
    <name type="scientific">Lacihabitans soyangensis</name>
    <dbReference type="NCBI Taxonomy" id="869394"/>
    <lineage>
        <taxon>Bacteria</taxon>
        <taxon>Pseudomonadati</taxon>
        <taxon>Bacteroidota</taxon>
        <taxon>Cytophagia</taxon>
        <taxon>Cytophagales</taxon>
        <taxon>Leadbetterellaceae</taxon>
        <taxon>Lacihabitans</taxon>
    </lineage>
</organism>
<name>A0AAE3KU29_9BACT</name>
<protein>
    <recommendedName>
        <fullName evidence="5">Histone H1</fullName>
    </recommendedName>
</protein>
<dbReference type="RefSeq" id="WP_255038849.1">
    <property type="nucleotide sequence ID" value="NZ_RJUF01000180.1"/>
</dbReference>
<sequence>MNNNDKEALRRQLSLNPSKIEQLEAAVKSEAFYDDQKKAYAGNKAAGIRTRKRLKEISDMAKAAMAELLVVRKNLDLTR</sequence>
<evidence type="ECO:0000256" key="1">
    <source>
        <dbReference type="ARBA" id="ARBA00002333"/>
    </source>
</evidence>
<dbReference type="AlphaFoldDB" id="A0AAE3KU29"/>
<accession>A0AAE3KU29</accession>
<dbReference type="Proteomes" id="UP001204144">
    <property type="component" value="Unassembled WGS sequence"/>
</dbReference>
<comment type="function">
    <text evidence="1">Might have a role analogous to that of eukaryotic histone proteins.</text>
</comment>
<dbReference type="EMBL" id="RJUF01000180">
    <property type="protein sequence ID" value="MCP9765157.1"/>
    <property type="molecule type" value="Genomic_DNA"/>
</dbReference>
<evidence type="ECO:0008006" key="5">
    <source>
        <dbReference type="Google" id="ProtNLM"/>
    </source>
</evidence>
<proteinExistence type="inferred from homology"/>
<evidence type="ECO:0000313" key="4">
    <source>
        <dbReference type="Proteomes" id="UP001204144"/>
    </source>
</evidence>
<evidence type="ECO:0000256" key="2">
    <source>
        <dbReference type="ARBA" id="ARBA00008424"/>
    </source>
</evidence>
<gene>
    <name evidence="3" type="ORF">EGI31_19660</name>
</gene>